<evidence type="ECO:0000313" key="3">
    <source>
        <dbReference type="EMBL" id="CAJ1400998.1"/>
    </source>
</evidence>
<feature type="transmembrane region" description="Helical" evidence="2">
    <location>
        <begin position="194"/>
        <end position="215"/>
    </location>
</feature>
<feature type="transmembrane region" description="Helical" evidence="2">
    <location>
        <begin position="149"/>
        <end position="173"/>
    </location>
</feature>
<protein>
    <submittedName>
        <fullName evidence="3">Uncharacterized protein</fullName>
    </submittedName>
</protein>
<dbReference type="AlphaFoldDB" id="A0AA36J7D3"/>
<evidence type="ECO:0000256" key="1">
    <source>
        <dbReference type="SAM" id="MobiDB-lite"/>
    </source>
</evidence>
<reference evidence="3" key="1">
    <citation type="submission" date="2023-08" db="EMBL/GenBank/DDBJ databases">
        <authorList>
            <person name="Chen Y."/>
            <person name="Shah S."/>
            <person name="Dougan E. K."/>
            <person name="Thang M."/>
            <person name="Chan C."/>
        </authorList>
    </citation>
    <scope>NUCLEOTIDE SEQUENCE</scope>
</reference>
<dbReference type="EMBL" id="CAUJNA010003394">
    <property type="protein sequence ID" value="CAJ1400998.1"/>
    <property type="molecule type" value="Genomic_DNA"/>
</dbReference>
<feature type="transmembrane region" description="Helical" evidence="2">
    <location>
        <begin position="6"/>
        <end position="26"/>
    </location>
</feature>
<evidence type="ECO:0000313" key="4">
    <source>
        <dbReference type="Proteomes" id="UP001178507"/>
    </source>
</evidence>
<feature type="transmembrane region" description="Helical" evidence="2">
    <location>
        <begin position="680"/>
        <end position="700"/>
    </location>
</feature>
<sequence length="728" mass="80914">MGTKVAVMYAFMCVFGLVFQSLAVGVKWHSMRAMLGPVTLLKMETGLIYTRVETGSSILCRYQPSDNLKPGRCDELAQGITLQDAADEWCSPLMMSFMPQPCISFKTAYFCGLANLLAVGINVLCIMSCLFLIVQYLEGSLHKSLYRRSALIVHFIATVFVLGAFISYILLAIKALNEVSGQPQVIANIQSSGASFGLFLMGAGLLLQLAAGALLGSVRVGQEETQEEELLRKWGKEEAMYASLNQRYGYGYDAYGGHEKPYDQMEFGSYSYQGDQFQQMHQPETAYQGQAEMAYQGQAVLKGGLCPMGKNPTGQPGCVYNYEPLVEKDYVNLEDLIQAVDGPLKCGSNGERTCENWNDWRRNCHDPEKKYKRKFQQAYLADGRMDVKIVETEHCVEYDLNPFCQDTPPHLCLEPACVNLPPEEKEIGLTFWRGRCDEQWNIQRAEAVAKAFFKEDTVNHVLVDKELLTNNPKCATVCKPNTNGGPYCSRQFGGVCSQCYIPGTKDPFHDPEHFPTCPFDVLEEGGYSVPAGTECKSNKASDICCLYNVNGPCSKTFTDGSNIDLDMEGFLGVSKTAKEDPAQILTFAKRWVEEEKGGKLNDEELFGKEVFRLWRIHPPKHPEEAWEFFQDSLKASKAVDYDAPTEEPPTPEPAGPGPSPPAPPAPPSPKPKPSEPGTNWSVIFAVLAAAALVMVFLFMYRDTRRRQAAARGSYMEEGDGRALQMSRM</sequence>
<feature type="region of interest" description="Disordered" evidence="1">
    <location>
        <begin position="640"/>
        <end position="675"/>
    </location>
</feature>
<feature type="compositionally biased region" description="Pro residues" evidence="1">
    <location>
        <begin position="646"/>
        <end position="671"/>
    </location>
</feature>
<keyword evidence="4" id="KW-1185">Reference proteome</keyword>
<dbReference type="Proteomes" id="UP001178507">
    <property type="component" value="Unassembled WGS sequence"/>
</dbReference>
<gene>
    <name evidence="3" type="ORF">EVOR1521_LOCUS24226</name>
</gene>
<keyword evidence="2" id="KW-0812">Transmembrane</keyword>
<feature type="transmembrane region" description="Helical" evidence="2">
    <location>
        <begin position="108"/>
        <end position="137"/>
    </location>
</feature>
<comment type="caution">
    <text evidence="3">The sequence shown here is derived from an EMBL/GenBank/DDBJ whole genome shotgun (WGS) entry which is preliminary data.</text>
</comment>
<organism evidence="3 4">
    <name type="scientific">Effrenium voratum</name>
    <dbReference type="NCBI Taxonomy" id="2562239"/>
    <lineage>
        <taxon>Eukaryota</taxon>
        <taxon>Sar</taxon>
        <taxon>Alveolata</taxon>
        <taxon>Dinophyceae</taxon>
        <taxon>Suessiales</taxon>
        <taxon>Symbiodiniaceae</taxon>
        <taxon>Effrenium</taxon>
    </lineage>
</organism>
<keyword evidence="2" id="KW-1133">Transmembrane helix</keyword>
<proteinExistence type="predicted"/>
<accession>A0AA36J7D3</accession>
<name>A0AA36J7D3_9DINO</name>
<evidence type="ECO:0000256" key="2">
    <source>
        <dbReference type="SAM" id="Phobius"/>
    </source>
</evidence>
<keyword evidence="2" id="KW-0472">Membrane</keyword>